<keyword evidence="5" id="KW-0125">Carotenoid biosynthesis</keyword>
<dbReference type="InterPro" id="IPR001173">
    <property type="entry name" value="Glyco_trans_2-like"/>
</dbReference>
<dbReference type="InterPro" id="IPR029044">
    <property type="entry name" value="Nucleotide-diphossugar_trans"/>
</dbReference>
<gene>
    <name evidence="13" type="ORF">J4P90_09375</name>
</gene>
<proteinExistence type="inferred from homology"/>
<keyword evidence="6 11" id="KW-0472">Membrane</keyword>
<evidence type="ECO:0000256" key="6">
    <source>
        <dbReference type="ARBA" id="ARBA00023136"/>
    </source>
</evidence>
<keyword evidence="2" id="KW-1003">Cell membrane</keyword>
<evidence type="ECO:0000256" key="10">
    <source>
        <dbReference type="ARBA" id="ARBA00040345"/>
    </source>
</evidence>
<dbReference type="SUPFAM" id="SSF53448">
    <property type="entry name" value="Nucleotide-diphospho-sugar transferases"/>
    <property type="match status" value="1"/>
</dbReference>
<dbReference type="Proteomes" id="UP000677611">
    <property type="component" value="Unassembled WGS sequence"/>
</dbReference>
<name>A0ABS3NY10_9BACI</name>
<keyword evidence="11" id="KW-0812">Transmembrane</keyword>
<evidence type="ECO:0000256" key="8">
    <source>
        <dbReference type="ARBA" id="ARBA00037904"/>
    </source>
</evidence>
<dbReference type="Gene3D" id="3.90.550.10">
    <property type="entry name" value="Spore Coat Polysaccharide Biosynthesis Protein SpsA, Chain A"/>
    <property type="match status" value="1"/>
</dbReference>
<protein>
    <recommendedName>
        <fullName evidence="10">4,4'-diaponeurosporenoate glycosyltransferase</fullName>
    </recommendedName>
</protein>
<keyword evidence="14" id="KW-1185">Reference proteome</keyword>
<evidence type="ECO:0000256" key="9">
    <source>
        <dbReference type="ARBA" id="ARBA00038120"/>
    </source>
</evidence>
<feature type="transmembrane region" description="Helical" evidence="11">
    <location>
        <begin position="137"/>
        <end position="163"/>
    </location>
</feature>
<evidence type="ECO:0000313" key="14">
    <source>
        <dbReference type="Proteomes" id="UP000677611"/>
    </source>
</evidence>
<feature type="domain" description="Glycosyltransferase 2-like" evidence="12">
    <location>
        <begin position="19"/>
        <end position="125"/>
    </location>
</feature>
<evidence type="ECO:0000256" key="2">
    <source>
        <dbReference type="ARBA" id="ARBA00022475"/>
    </source>
</evidence>
<evidence type="ECO:0000313" key="13">
    <source>
        <dbReference type="EMBL" id="MBO1625456.1"/>
    </source>
</evidence>
<dbReference type="EMBL" id="JAGDQJ010000011">
    <property type="protein sequence ID" value="MBO1625456.1"/>
    <property type="molecule type" value="Genomic_DNA"/>
</dbReference>
<keyword evidence="3" id="KW-0328">Glycosyltransferase</keyword>
<evidence type="ECO:0000256" key="7">
    <source>
        <dbReference type="ARBA" id="ARBA00037281"/>
    </source>
</evidence>
<evidence type="ECO:0000256" key="1">
    <source>
        <dbReference type="ARBA" id="ARBA00004236"/>
    </source>
</evidence>
<dbReference type="PANTHER" id="PTHR43646">
    <property type="entry name" value="GLYCOSYLTRANSFERASE"/>
    <property type="match status" value="1"/>
</dbReference>
<sequence length="257" mass="29157">MDRGSCFVGGDSEQDIKFSIIIPAHNEERYVGRCLDSIVAASKNYKNKVEVIVVLNRCSDRTEEIAQSYHCVTVQDENKNLSKIRNAGAKVARGEIIVTIDADSWMSENMLSEIEKQLMTGKYIGGGVKAKFERISLGIIVSGVLLILPLIFKYGLISVGMFWCYRKDFNAIGGFNEGLLMAEDAEFAMRLKKHGKTSGKNFNTIKKAYMTTSCRKFDEHGDWALIKRPQIIFAYLKGTNRRYANELYYEKDKEKEN</sequence>
<comment type="pathway">
    <text evidence="8">Carotenoid biosynthesis; staphyloxanthin biosynthesis; staphyloxanthin from farnesyl diphosphate: step 4/5.</text>
</comment>
<evidence type="ECO:0000256" key="5">
    <source>
        <dbReference type="ARBA" id="ARBA00022746"/>
    </source>
</evidence>
<dbReference type="Pfam" id="PF00535">
    <property type="entry name" value="Glycos_transf_2"/>
    <property type="match status" value="1"/>
</dbReference>
<comment type="caution">
    <text evidence="13">The sequence shown here is derived from an EMBL/GenBank/DDBJ whole genome shotgun (WGS) entry which is preliminary data.</text>
</comment>
<evidence type="ECO:0000259" key="12">
    <source>
        <dbReference type="Pfam" id="PF00535"/>
    </source>
</evidence>
<evidence type="ECO:0000256" key="3">
    <source>
        <dbReference type="ARBA" id="ARBA00022676"/>
    </source>
</evidence>
<keyword evidence="11" id="KW-1133">Transmembrane helix</keyword>
<keyword evidence="4" id="KW-0808">Transferase</keyword>
<accession>A0ABS3NY10</accession>
<organism evidence="13 14">
    <name type="scientific">Bacillus arachidis</name>
    <dbReference type="NCBI Taxonomy" id="2819290"/>
    <lineage>
        <taxon>Bacteria</taxon>
        <taxon>Bacillati</taxon>
        <taxon>Bacillota</taxon>
        <taxon>Bacilli</taxon>
        <taxon>Bacillales</taxon>
        <taxon>Bacillaceae</taxon>
        <taxon>Bacillus</taxon>
    </lineage>
</organism>
<comment type="function">
    <text evidence="7">Catalyzes the glycosylation of 4,4'-diaponeurosporenoate, i.e. the esterification of glucose at the C1'' position with the carboxyl group of 4,4'-diaponeurosporenic acid, to form glycosyl-4,4'-diaponeurosporenoate. This is a step in the biosynthesis of staphyloxanthin, an orange pigment present in most staphylococci strains.</text>
</comment>
<evidence type="ECO:0000256" key="4">
    <source>
        <dbReference type="ARBA" id="ARBA00022679"/>
    </source>
</evidence>
<dbReference type="RefSeq" id="WP_208017419.1">
    <property type="nucleotide sequence ID" value="NZ_JAGDQJ010000011.1"/>
</dbReference>
<dbReference type="PANTHER" id="PTHR43646:SF2">
    <property type="entry name" value="GLYCOSYLTRANSFERASE 2-LIKE DOMAIN-CONTAINING PROTEIN"/>
    <property type="match status" value="1"/>
</dbReference>
<reference evidence="13 14" key="1">
    <citation type="submission" date="2021-03" db="EMBL/GenBank/DDBJ databases">
        <title>Identification of novel Bacillus strains.</title>
        <authorList>
            <person name="Xiao Z."/>
            <person name="Li Y."/>
            <person name="Shen J."/>
        </authorList>
    </citation>
    <scope>NUCLEOTIDE SEQUENCE [LARGE SCALE GENOMIC DNA]</scope>
    <source>
        <strain evidence="13 14">SY8</strain>
    </source>
</reference>
<comment type="subcellular location">
    <subcellularLocation>
        <location evidence="1">Cell membrane</location>
    </subcellularLocation>
</comment>
<comment type="similarity">
    <text evidence="9">Belongs to the glycosyltransferase 2 family. CrtQ subfamily.</text>
</comment>
<evidence type="ECO:0000256" key="11">
    <source>
        <dbReference type="SAM" id="Phobius"/>
    </source>
</evidence>